<keyword evidence="9" id="KW-1185">Reference proteome</keyword>
<sequence length="455" mass="48765">MNGKFSEGLIRSILKKLAAHGQYAEAFAEETERLIAVYENGKPDRLENVLESGISFRLIEGGKTFFGYTTDLDEKTITDTADALIYSVKNGERDIAFGKNINVRNYITQSRLSAADKIEIVSAMDRAASVDEKIIQKTSMYSEVLRNTRIINSLGDDISQSLNYITAYTVATASDGKTMQTAYIPVGGAFGAEEARELDFCGIAEEAGNLAMQNLAARNAPAGMMPVVLGSKAGGTMVHEAVGHGLEADLACNGMSVYAGRLVEKVASELISVVDNGTLEGKRGSYAYDDEGLASAENVLIENGVLKSYMYDRLYAMKEGKAPTGNGRRESFRYRPLVRMTNTYIKPGSSKPEDIISSVQKGLYVASMGGGQVNTVTGDFVFEVTEGYLIENGQVGEPVRNATLTGNGPEVMAMIDMVGSDLGFGMGTCGKDGQGVPVTDAQPTLRIPEITVGGR</sequence>
<dbReference type="Gene3D" id="3.30.2290.10">
    <property type="entry name" value="PmbA/TldD superfamily"/>
    <property type="match status" value="1"/>
</dbReference>
<dbReference type="Pfam" id="PF19290">
    <property type="entry name" value="PmbA_TldD_2nd"/>
    <property type="match status" value="1"/>
</dbReference>
<dbReference type="RefSeq" id="WP_132873695.1">
    <property type="nucleotide sequence ID" value="NZ_SMGG01000004.1"/>
</dbReference>
<evidence type="ECO:0000259" key="6">
    <source>
        <dbReference type="Pfam" id="PF19289"/>
    </source>
</evidence>
<evidence type="ECO:0000259" key="5">
    <source>
        <dbReference type="Pfam" id="PF01523"/>
    </source>
</evidence>
<evidence type="ECO:0000313" key="9">
    <source>
        <dbReference type="Proteomes" id="UP000294614"/>
    </source>
</evidence>
<keyword evidence="2" id="KW-0645">Protease</keyword>
<dbReference type="Pfam" id="PF19289">
    <property type="entry name" value="PmbA_TldD_3rd"/>
    <property type="match status" value="1"/>
</dbReference>
<dbReference type="GO" id="GO:0006508">
    <property type="term" value="P:proteolysis"/>
    <property type="evidence" value="ECO:0007669"/>
    <property type="project" value="UniProtKB-KW"/>
</dbReference>
<dbReference type="Proteomes" id="UP000294614">
    <property type="component" value="Unassembled WGS sequence"/>
</dbReference>
<dbReference type="InterPro" id="IPR025502">
    <property type="entry name" value="TldD"/>
</dbReference>
<dbReference type="InterPro" id="IPR051463">
    <property type="entry name" value="Peptidase_U62_metallo"/>
</dbReference>
<dbReference type="PANTHER" id="PTHR30624">
    <property type="entry name" value="UNCHARACTERIZED PROTEIN TLDD AND PMBA"/>
    <property type="match status" value="1"/>
</dbReference>
<keyword evidence="4" id="KW-0482">Metalloprotease</keyword>
<dbReference type="GO" id="GO:0008237">
    <property type="term" value="F:metallopeptidase activity"/>
    <property type="evidence" value="ECO:0007669"/>
    <property type="project" value="UniProtKB-KW"/>
</dbReference>
<dbReference type="PIRSF" id="PIRSF004919">
    <property type="entry name" value="TldD"/>
    <property type="match status" value="1"/>
</dbReference>
<evidence type="ECO:0000256" key="1">
    <source>
        <dbReference type="ARBA" id="ARBA00005836"/>
    </source>
</evidence>
<dbReference type="InterPro" id="IPR002510">
    <property type="entry name" value="Metalloprtase-TldD/E_N"/>
</dbReference>
<organism evidence="8 9">
    <name type="scientific">Seleniivibrio woodruffii</name>
    <dbReference type="NCBI Taxonomy" id="1078050"/>
    <lineage>
        <taxon>Bacteria</taxon>
        <taxon>Pseudomonadati</taxon>
        <taxon>Deferribacterota</taxon>
        <taxon>Deferribacteres</taxon>
        <taxon>Deferribacterales</taxon>
        <taxon>Geovibrionaceae</taxon>
        <taxon>Seleniivibrio</taxon>
    </lineage>
</organism>
<evidence type="ECO:0000313" key="8">
    <source>
        <dbReference type="EMBL" id="TCK60831.1"/>
    </source>
</evidence>
<dbReference type="AlphaFoldDB" id="A0A4V2PS60"/>
<dbReference type="InterPro" id="IPR036059">
    <property type="entry name" value="TldD/PmbA_sf"/>
</dbReference>
<dbReference type="PANTHER" id="PTHR30624:SF4">
    <property type="entry name" value="METALLOPROTEASE TLDD"/>
    <property type="match status" value="1"/>
</dbReference>
<evidence type="ECO:0000259" key="7">
    <source>
        <dbReference type="Pfam" id="PF19290"/>
    </source>
</evidence>
<name>A0A4V2PS60_9BACT</name>
<protein>
    <submittedName>
        <fullName evidence="8">TldD protein</fullName>
    </submittedName>
</protein>
<comment type="caution">
    <text evidence="8">The sequence shown here is derived from an EMBL/GenBank/DDBJ whole genome shotgun (WGS) entry which is preliminary data.</text>
</comment>
<gene>
    <name evidence="8" type="ORF">C8D98_1710</name>
</gene>
<evidence type="ECO:0000256" key="2">
    <source>
        <dbReference type="ARBA" id="ARBA00022670"/>
    </source>
</evidence>
<comment type="similarity">
    <text evidence="1">Belongs to the peptidase U62 family.</text>
</comment>
<dbReference type="InterPro" id="IPR045569">
    <property type="entry name" value="Metalloprtase-TldD/E_C"/>
</dbReference>
<accession>A0A4V2PS60</accession>
<evidence type="ECO:0000256" key="4">
    <source>
        <dbReference type="ARBA" id="ARBA00023049"/>
    </source>
</evidence>
<dbReference type="OrthoDB" id="9803213at2"/>
<dbReference type="EMBL" id="SMGG01000004">
    <property type="protein sequence ID" value="TCK60831.1"/>
    <property type="molecule type" value="Genomic_DNA"/>
</dbReference>
<feature type="domain" description="Metalloprotease TldD/E C-terminal" evidence="6">
    <location>
        <begin position="223"/>
        <end position="454"/>
    </location>
</feature>
<feature type="domain" description="Metalloprotease TldD/E central" evidence="7">
    <location>
        <begin position="111"/>
        <end position="215"/>
    </location>
</feature>
<dbReference type="InterPro" id="IPR035068">
    <property type="entry name" value="TldD/PmbA_N"/>
</dbReference>
<dbReference type="InterPro" id="IPR045570">
    <property type="entry name" value="Metalloprtase-TldD/E_cen_dom"/>
</dbReference>
<dbReference type="GO" id="GO:0005829">
    <property type="term" value="C:cytosol"/>
    <property type="evidence" value="ECO:0007669"/>
    <property type="project" value="TreeGrafter"/>
</dbReference>
<feature type="domain" description="Metalloprotease TldD/E N-terminal" evidence="5">
    <location>
        <begin position="24"/>
        <end position="84"/>
    </location>
</feature>
<dbReference type="SUPFAM" id="SSF111283">
    <property type="entry name" value="Putative modulator of DNA gyrase, PmbA/TldD"/>
    <property type="match status" value="1"/>
</dbReference>
<reference evidence="8 9" key="1">
    <citation type="submission" date="2019-03" db="EMBL/GenBank/DDBJ databases">
        <title>Genomic Encyclopedia of Type Strains, Phase IV (KMG-IV): sequencing the most valuable type-strain genomes for metagenomic binning, comparative biology and taxonomic classification.</title>
        <authorList>
            <person name="Goeker M."/>
        </authorList>
    </citation>
    <scope>NUCLEOTIDE SEQUENCE [LARGE SCALE GENOMIC DNA]</scope>
    <source>
        <strain evidence="8 9">DSM 24984</strain>
    </source>
</reference>
<dbReference type="Pfam" id="PF01523">
    <property type="entry name" value="PmbA_TldD_1st"/>
    <property type="match status" value="1"/>
</dbReference>
<proteinExistence type="inferred from homology"/>
<evidence type="ECO:0000256" key="3">
    <source>
        <dbReference type="ARBA" id="ARBA00022801"/>
    </source>
</evidence>
<keyword evidence="3" id="KW-0378">Hydrolase</keyword>